<dbReference type="InterPro" id="IPR015422">
    <property type="entry name" value="PyrdxlP-dep_Trfase_small"/>
</dbReference>
<dbReference type="CDD" id="cd00616">
    <property type="entry name" value="AHBA_syn"/>
    <property type="match status" value="1"/>
</dbReference>
<feature type="active site" description="Proton acceptor" evidence="3">
    <location>
        <position position="189"/>
    </location>
</feature>
<dbReference type="Gene3D" id="3.40.640.10">
    <property type="entry name" value="Type I PLP-dependent aspartate aminotransferase-like (Major domain)"/>
    <property type="match status" value="1"/>
</dbReference>
<dbReference type="EMBL" id="JAVDYB010000001">
    <property type="protein sequence ID" value="MDR7275583.1"/>
    <property type="molecule type" value="Genomic_DNA"/>
</dbReference>
<dbReference type="Gene3D" id="3.90.1150.10">
    <property type="entry name" value="Aspartate Aminotransferase, domain 1"/>
    <property type="match status" value="1"/>
</dbReference>
<keyword evidence="1 4" id="KW-0663">Pyridoxal phosphate</keyword>
<dbReference type="PANTHER" id="PTHR30244:SF36">
    <property type="entry name" value="3-OXO-GLUCOSE-6-PHOSPHATE:GLUTAMATE AMINOTRANSFERASE"/>
    <property type="match status" value="1"/>
</dbReference>
<dbReference type="InterPro" id="IPR000653">
    <property type="entry name" value="DegT/StrS_aminotransferase"/>
</dbReference>
<sequence length="375" mass="40366">MSATLPFFPPAVFDRHREMTLRAIFDVGTGPDQRFFGGDAVAELERRIAAAAGVRHAVACANATGGLALVLDAWGITAGDEVIVPAYGCQPVVDTVVEQGATPVFADVDPRTFTIDPAAVAAAVTPRTAAILPAHVFATMADMPALVDLARRHGLRVLEDAAVAQGATLAGRAAGAWGDAGVYSFSQFKPFGAIGEGGIVLTDDEPTAIRCRRLRRAGTDDDTGDGAVGRHSRMDEVLARFLSLRWAELDRRLSRKREIAAFYQHRLRPVAEAGVVTLPLIPDSEPWCHVYAIMTDRRDELRAHLAARGIGSHIYYPVTLPMQPAFAAYASGMTFPHAEAVARDNLALPVWPELSENDLAYISDSIIEFFGRHTA</sequence>
<keyword evidence="7" id="KW-1185">Reference proteome</keyword>
<evidence type="ECO:0000256" key="3">
    <source>
        <dbReference type="PIRSR" id="PIRSR000390-1"/>
    </source>
</evidence>
<protein>
    <submittedName>
        <fullName evidence="6">dTDP-4-amino-4,6-dideoxygalactose transaminase</fullName>
    </submittedName>
</protein>
<dbReference type="InterPro" id="IPR015424">
    <property type="entry name" value="PyrdxlP-dep_Trfase"/>
</dbReference>
<proteinExistence type="inferred from homology"/>
<evidence type="ECO:0000313" key="7">
    <source>
        <dbReference type="Proteomes" id="UP001183643"/>
    </source>
</evidence>
<comment type="similarity">
    <text evidence="2 5">Belongs to the DegT/DnrJ/EryC1 family.</text>
</comment>
<dbReference type="AlphaFoldDB" id="A0AAE3YNQ5"/>
<evidence type="ECO:0000313" key="6">
    <source>
        <dbReference type="EMBL" id="MDR7275583.1"/>
    </source>
</evidence>
<dbReference type="GO" id="GO:0008483">
    <property type="term" value="F:transaminase activity"/>
    <property type="evidence" value="ECO:0007669"/>
    <property type="project" value="TreeGrafter"/>
</dbReference>
<dbReference type="Proteomes" id="UP001183643">
    <property type="component" value="Unassembled WGS sequence"/>
</dbReference>
<accession>A0AAE3YNQ5</accession>
<dbReference type="GO" id="GO:0000271">
    <property type="term" value="P:polysaccharide biosynthetic process"/>
    <property type="evidence" value="ECO:0007669"/>
    <property type="project" value="TreeGrafter"/>
</dbReference>
<gene>
    <name evidence="6" type="ORF">J2S41_002361</name>
</gene>
<dbReference type="InterPro" id="IPR015421">
    <property type="entry name" value="PyrdxlP-dep_Trfase_major"/>
</dbReference>
<evidence type="ECO:0000256" key="1">
    <source>
        <dbReference type="ARBA" id="ARBA00022898"/>
    </source>
</evidence>
<organism evidence="6 7">
    <name type="scientific">Catenuloplanes atrovinosus</name>
    <dbReference type="NCBI Taxonomy" id="137266"/>
    <lineage>
        <taxon>Bacteria</taxon>
        <taxon>Bacillati</taxon>
        <taxon>Actinomycetota</taxon>
        <taxon>Actinomycetes</taxon>
        <taxon>Micromonosporales</taxon>
        <taxon>Micromonosporaceae</taxon>
        <taxon>Catenuloplanes</taxon>
    </lineage>
</organism>
<dbReference type="SUPFAM" id="SSF53383">
    <property type="entry name" value="PLP-dependent transferases"/>
    <property type="match status" value="1"/>
</dbReference>
<dbReference type="PANTHER" id="PTHR30244">
    <property type="entry name" value="TRANSAMINASE"/>
    <property type="match status" value="1"/>
</dbReference>
<name>A0AAE3YNQ5_9ACTN</name>
<evidence type="ECO:0000256" key="4">
    <source>
        <dbReference type="PIRSR" id="PIRSR000390-2"/>
    </source>
</evidence>
<dbReference type="RefSeq" id="WP_310366725.1">
    <property type="nucleotide sequence ID" value="NZ_JAVDYB010000001.1"/>
</dbReference>
<dbReference type="PIRSF" id="PIRSF000390">
    <property type="entry name" value="PLP_StrS"/>
    <property type="match status" value="1"/>
</dbReference>
<comment type="caution">
    <text evidence="6">The sequence shown here is derived from an EMBL/GenBank/DDBJ whole genome shotgun (WGS) entry which is preliminary data.</text>
</comment>
<dbReference type="Pfam" id="PF01041">
    <property type="entry name" value="DegT_DnrJ_EryC1"/>
    <property type="match status" value="1"/>
</dbReference>
<evidence type="ECO:0000256" key="2">
    <source>
        <dbReference type="ARBA" id="ARBA00037999"/>
    </source>
</evidence>
<dbReference type="GO" id="GO:0030170">
    <property type="term" value="F:pyridoxal phosphate binding"/>
    <property type="evidence" value="ECO:0007669"/>
    <property type="project" value="TreeGrafter"/>
</dbReference>
<reference evidence="6" key="1">
    <citation type="submission" date="2023-07" db="EMBL/GenBank/DDBJ databases">
        <title>Sequencing the genomes of 1000 actinobacteria strains.</title>
        <authorList>
            <person name="Klenk H.-P."/>
        </authorList>
    </citation>
    <scope>NUCLEOTIDE SEQUENCE</scope>
    <source>
        <strain evidence="6">DSM 44707</strain>
    </source>
</reference>
<feature type="modified residue" description="N6-(pyridoxal phosphate)lysine" evidence="4">
    <location>
        <position position="189"/>
    </location>
</feature>
<evidence type="ECO:0000256" key="5">
    <source>
        <dbReference type="RuleBase" id="RU004508"/>
    </source>
</evidence>